<accession>A0A1C7ICD9</accession>
<dbReference type="AlphaFoldDB" id="A0A1C7ICD9"/>
<sequence length="163" mass="18339">MVWKVLLIILIILVVVLAVLYFLGKRAQKKQEAQQEQIEAAKQSVSMLVIDKKRLPIKQSGLPQMVIDQTPKLMRRSKLPIVKAKIGPKIVTLVADEQVFEIIPVKKEVKAEVSGIYITGVRGLRGALEAPQKKKGFFKRMRLKAENLAKGKQTASKDTKKKK</sequence>
<evidence type="ECO:0008006" key="4">
    <source>
        <dbReference type="Google" id="ProtNLM"/>
    </source>
</evidence>
<gene>
    <name evidence="2" type="ORF">A4V09_17100</name>
</gene>
<dbReference type="OrthoDB" id="1828236at2"/>
<proteinExistence type="predicted"/>
<dbReference type="EMBL" id="CP015405">
    <property type="protein sequence ID" value="ANU77311.1"/>
    <property type="molecule type" value="Genomic_DNA"/>
</dbReference>
<dbReference type="Proteomes" id="UP000092574">
    <property type="component" value="Chromosome"/>
</dbReference>
<evidence type="ECO:0000256" key="1">
    <source>
        <dbReference type="SAM" id="Phobius"/>
    </source>
</evidence>
<protein>
    <recommendedName>
        <fullName evidence="4">Type II secretion system protein G</fullName>
    </recommendedName>
</protein>
<feature type="transmembrane region" description="Helical" evidence="1">
    <location>
        <begin position="6"/>
        <end position="24"/>
    </location>
</feature>
<evidence type="ECO:0000313" key="2">
    <source>
        <dbReference type="EMBL" id="ANU77311.1"/>
    </source>
</evidence>
<keyword evidence="1" id="KW-1133">Transmembrane helix</keyword>
<dbReference type="STRING" id="1796616.A4V09_17100"/>
<organism evidence="2 3">
    <name type="scientific">Blautia pseudococcoides</name>
    <dbReference type="NCBI Taxonomy" id="1796616"/>
    <lineage>
        <taxon>Bacteria</taxon>
        <taxon>Bacillati</taxon>
        <taxon>Bacillota</taxon>
        <taxon>Clostridia</taxon>
        <taxon>Lachnospirales</taxon>
        <taxon>Lachnospiraceae</taxon>
        <taxon>Blautia</taxon>
    </lineage>
</organism>
<reference evidence="2" key="1">
    <citation type="submission" date="2017-04" db="EMBL/GenBank/DDBJ databases">
        <title>Complete Genome Sequences of Twelve Strains of a Stable Defined Moderately Diverse Mouse Microbiota 2 (sDMDMm2).</title>
        <authorList>
            <person name="Uchimura Y."/>
            <person name="Wyss M."/>
            <person name="Brugiroux S."/>
            <person name="Limenitakis J.P."/>
            <person name="Stecher B."/>
            <person name="McCoy K.D."/>
            <person name="Macpherson A.J."/>
        </authorList>
    </citation>
    <scope>NUCLEOTIDE SEQUENCE</scope>
    <source>
        <strain evidence="2">YL58</strain>
    </source>
</reference>
<dbReference type="RefSeq" id="WP_065543440.1">
    <property type="nucleotide sequence ID" value="NZ_CP015405.2"/>
</dbReference>
<keyword evidence="1" id="KW-0472">Membrane</keyword>
<evidence type="ECO:0000313" key="3">
    <source>
        <dbReference type="Proteomes" id="UP000092574"/>
    </source>
</evidence>
<keyword evidence="3" id="KW-1185">Reference proteome</keyword>
<keyword evidence="1" id="KW-0812">Transmembrane</keyword>
<name>A0A1C7ICD9_9FIRM</name>
<dbReference type="KEGG" id="byl:A4V09_17100"/>